<name>A0AC35GY44_9BILA</name>
<dbReference type="WBParaSite" id="PS1159_v2.g9791.t1">
    <property type="protein sequence ID" value="PS1159_v2.g9791.t1"/>
    <property type="gene ID" value="PS1159_v2.g9791"/>
</dbReference>
<reference evidence="2" key="1">
    <citation type="submission" date="2022-11" db="UniProtKB">
        <authorList>
            <consortium name="WormBaseParasite"/>
        </authorList>
    </citation>
    <scope>IDENTIFICATION</scope>
</reference>
<protein>
    <submittedName>
        <fullName evidence="2">Uncharacterized protein</fullName>
    </submittedName>
</protein>
<accession>A0AC35GY44</accession>
<dbReference type="Proteomes" id="UP000887580">
    <property type="component" value="Unplaced"/>
</dbReference>
<evidence type="ECO:0000313" key="2">
    <source>
        <dbReference type="WBParaSite" id="PS1159_v2.g9791.t1"/>
    </source>
</evidence>
<evidence type="ECO:0000313" key="1">
    <source>
        <dbReference type="Proteomes" id="UP000887580"/>
    </source>
</evidence>
<proteinExistence type="predicted"/>
<sequence>MPVFLAPIISNTHFKKERLNRSSICGPKEGRWDIQRDIVQILLKRSPYLSTFTTNTTSKLNIFWHDSNTFGMDGAKVSIFEKTNKISFCSFLKSKDSRRLESKISLEI</sequence>
<organism evidence="1 2">
    <name type="scientific">Panagrolaimus sp. PS1159</name>
    <dbReference type="NCBI Taxonomy" id="55785"/>
    <lineage>
        <taxon>Eukaryota</taxon>
        <taxon>Metazoa</taxon>
        <taxon>Ecdysozoa</taxon>
        <taxon>Nematoda</taxon>
        <taxon>Chromadorea</taxon>
        <taxon>Rhabditida</taxon>
        <taxon>Tylenchina</taxon>
        <taxon>Panagrolaimomorpha</taxon>
        <taxon>Panagrolaimoidea</taxon>
        <taxon>Panagrolaimidae</taxon>
        <taxon>Panagrolaimus</taxon>
    </lineage>
</organism>